<dbReference type="PANTHER" id="PTHR13773">
    <property type="entry name" value="PHOSPHATIDATE CYTIDYLYLTRANSFERASE"/>
    <property type="match status" value="1"/>
</dbReference>
<gene>
    <name evidence="18" type="primary">CDs</name>
    <name evidence="18" type="ORF">DPX39_070013600</name>
</gene>
<proteinExistence type="inferred from homology"/>
<dbReference type="GO" id="GO:0016024">
    <property type="term" value="P:CDP-diacylglycerol biosynthetic process"/>
    <property type="evidence" value="ECO:0007669"/>
    <property type="project" value="UniProtKB-UniRule"/>
</dbReference>
<feature type="transmembrane region" description="Helical" evidence="16">
    <location>
        <begin position="95"/>
        <end position="116"/>
    </location>
</feature>
<dbReference type="Pfam" id="PF01148">
    <property type="entry name" value="CTP_transf_1"/>
    <property type="match status" value="1"/>
</dbReference>
<evidence type="ECO:0000256" key="8">
    <source>
        <dbReference type="ARBA" id="ARBA00022679"/>
    </source>
</evidence>
<feature type="transmembrane region" description="Helical" evidence="16">
    <location>
        <begin position="307"/>
        <end position="325"/>
    </location>
</feature>
<dbReference type="InterPro" id="IPR000374">
    <property type="entry name" value="PC_trans"/>
</dbReference>
<evidence type="ECO:0000256" key="4">
    <source>
        <dbReference type="ARBA" id="ARBA00005189"/>
    </source>
</evidence>
<keyword evidence="14 16" id="KW-0594">Phospholipid biosynthesis</keyword>
<keyword evidence="9 16" id="KW-0812">Transmembrane</keyword>
<keyword evidence="7 16" id="KW-0444">Lipid biosynthesis</keyword>
<evidence type="ECO:0000256" key="6">
    <source>
        <dbReference type="ARBA" id="ARBA00012487"/>
    </source>
</evidence>
<keyword evidence="11 16" id="KW-1133">Transmembrane helix</keyword>
<keyword evidence="13 16" id="KW-0472">Membrane</keyword>
<protein>
    <recommendedName>
        <fullName evidence="6 16">Phosphatidate cytidylyltransferase</fullName>
        <ecNumber evidence="6 16">2.7.7.41</ecNumber>
    </recommendedName>
</protein>
<evidence type="ECO:0000256" key="17">
    <source>
        <dbReference type="RuleBase" id="RU003938"/>
    </source>
</evidence>
<feature type="transmembrane region" description="Helical" evidence="16">
    <location>
        <begin position="136"/>
        <end position="155"/>
    </location>
</feature>
<evidence type="ECO:0000256" key="12">
    <source>
        <dbReference type="ARBA" id="ARBA00023098"/>
    </source>
</evidence>
<dbReference type="EMBL" id="QSBY01000007">
    <property type="protein sequence ID" value="RHW71346.1"/>
    <property type="molecule type" value="Genomic_DNA"/>
</dbReference>
<evidence type="ECO:0000256" key="13">
    <source>
        <dbReference type="ARBA" id="ARBA00023136"/>
    </source>
</evidence>
<name>A0A3L6L5D7_9TRYP</name>
<evidence type="ECO:0000256" key="10">
    <source>
        <dbReference type="ARBA" id="ARBA00022695"/>
    </source>
</evidence>
<comment type="catalytic activity">
    <reaction evidence="1 16 17">
        <text>a 1,2-diacyl-sn-glycero-3-phosphate + CTP + H(+) = a CDP-1,2-diacyl-sn-glycerol + diphosphate</text>
        <dbReference type="Rhea" id="RHEA:16229"/>
        <dbReference type="ChEBI" id="CHEBI:15378"/>
        <dbReference type="ChEBI" id="CHEBI:33019"/>
        <dbReference type="ChEBI" id="CHEBI:37563"/>
        <dbReference type="ChEBI" id="CHEBI:58332"/>
        <dbReference type="ChEBI" id="CHEBI:58608"/>
        <dbReference type="EC" id="2.7.7.41"/>
    </reaction>
</comment>
<sequence>MKNKSSKQVLLPLQGNISPSAESPRPGSLMTTEGRTRNYKDLINRTVFSLIMAYFFLGLVSIGAEAIIFLLIIILCLMFHEVSRINQRERKNKQLPSVFIMKVWFLCTTMFSMTAYSIRDPLVATYPGAMRYYRNAWMIAFGFPLVGMVGFVLSLRKGMYRYQFMQLAAIVMTLLYVTAQGYAQISNVMRGMLWFVLPISCVINNDTWAYIFGKLFGRTKLLALSPKKTVEGFVGAFVFTIIWSFWFAGFLSYFPHMYCAKTDFHSAFHCEKDPLFVKRDVPMPAFVQALTFNRLTTIRCARVQQHALVFAAFASLIAPFGGFFASGLKRAFKMKDFGDLIPGHGGITDRMDCQGIMGFFTWVYLQSYVYRDENCPSWHTISSCALQLPEEQRRSLLSTLNRSLTE</sequence>
<dbReference type="AlphaFoldDB" id="A0A3L6L5D7"/>
<dbReference type="InterPro" id="IPR016720">
    <property type="entry name" value="PC_Trfase_euk"/>
</dbReference>
<evidence type="ECO:0000256" key="5">
    <source>
        <dbReference type="ARBA" id="ARBA00010185"/>
    </source>
</evidence>
<dbReference type="PANTHER" id="PTHR13773:SF8">
    <property type="entry name" value="PHOSPHATIDATE CYTIDYLYLTRANSFERASE, PHOTORECEPTOR-SPECIFIC"/>
    <property type="match status" value="1"/>
</dbReference>
<evidence type="ECO:0000256" key="1">
    <source>
        <dbReference type="ARBA" id="ARBA00001698"/>
    </source>
</evidence>
<evidence type="ECO:0000256" key="7">
    <source>
        <dbReference type="ARBA" id="ARBA00022516"/>
    </source>
</evidence>
<evidence type="ECO:0000256" key="14">
    <source>
        <dbReference type="ARBA" id="ARBA00023209"/>
    </source>
</evidence>
<dbReference type="GO" id="GO:0005789">
    <property type="term" value="C:endoplasmic reticulum membrane"/>
    <property type="evidence" value="ECO:0007669"/>
    <property type="project" value="TreeGrafter"/>
</dbReference>
<feature type="transmembrane region" description="Helical" evidence="16">
    <location>
        <begin position="191"/>
        <end position="212"/>
    </location>
</feature>
<comment type="similarity">
    <text evidence="5 16 17">Belongs to the CDS family.</text>
</comment>
<comment type="caution">
    <text evidence="16">Lacks conserved residue(s) required for the propagation of feature annotation.</text>
</comment>
<evidence type="ECO:0000256" key="11">
    <source>
        <dbReference type="ARBA" id="ARBA00022989"/>
    </source>
</evidence>
<comment type="subcellular location">
    <subcellularLocation>
        <location evidence="2">Membrane</location>
        <topology evidence="2">Multi-pass membrane protein</topology>
    </subcellularLocation>
</comment>
<dbReference type="UniPathway" id="UPA00557">
    <property type="reaction ID" value="UER00614"/>
</dbReference>
<dbReference type="GO" id="GO:0004605">
    <property type="term" value="F:phosphatidate cytidylyltransferase activity"/>
    <property type="evidence" value="ECO:0007669"/>
    <property type="project" value="UniProtKB-UniRule"/>
</dbReference>
<keyword evidence="8 16" id="KW-0808">Transferase</keyword>
<keyword evidence="10 16" id="KW-0548">Nucleotidyltransferase</keyword>
<evidence type="ECO:0000256" key="3">
    <source>
        <dbReference type="ARBA" id="ARBA00005119"/>
    </source>
</evidence>
<dbReference type="PROSITE" id="PS01315">
    <property type="entry name" value="CDS"/>
    <property type="match status" value="1"/>
</dbReference>
<comment type="pathway">
    <text evidence="3 16 17">Phospholipid metabolism; CDP-diacylglycerol biosynthesis; CDP-diacylglycerol from sn-glycerol 3-phosphate: step 3/3.</text>
</comment>
<comment type="pathway">
    <text evidence="4">Lipid metabolism.</text>
</comment>
<evidence type="ECO:0000256" key="9">
    <source>
        <dbReference type="ARBA" id="ARBA00022692"/>
    </source>
</evidence>
<dbReference type="Proteomes" id="UP000266743">
    <property type="component" value="Chromosome 7"/>
</dbReference>
<keyword evidence="12 16" id="KW-0443">Lipid metabolism</keyword>
<dbReference type="EC" id="2.7.7.41" evidence="6 16"/>
<evidence type="ECO:0000256" key="2">
    <source>
        <dbReference type="ARBA" id="ARBA00004141"/>
    </source>
</evidence>
<comment type="caution">
    <text evidence="18">The sequence shown here is derived from an EMBL/GenBank/DDBJ whole genome shotgun (WGS) entry which is preliminary data.</text>
</comment>
<organism evidence="18 19">
    <name type="scientific">Trypanosoma brucei equiperdum</name>
    <dbReference type="NCBI Taxonomy" id="630700"/>
    <lineage>
        <taxon>Eukaryota</taxon>
        <taxon>Discoba</taxon>
        <taxon>Euglenozoa</taxon>
        <taxon>Kinetoplastea</taxon>
        <taxon>Metakinetoplastina</taxon>
        <taxon>Trypanosomatida</taxon>
        <taxon>Trypanosomatidae</taxon>
        <taxon>Trypanosoma</taxon>
    </lineage>
</organism>
<feature type="transmembrane region" description="Helical" evidence="16">
    <location>
        <begin position="233"/>
        <end position="254"/>
    </location>
</feature>
<dbReference type="PIRSF" id="PIRSF018269">
    <property type="entry name" value="PC_trans_euk"/>
    <property type="match status" value="1"/>
</dbReference>
<accession>A0A3L6L5D7</accession>
<evidence type="ECO:0000256" key="16">
    <source>
        <dbReference type="PIRNR" id="PIRNR018269"/>
    </source>
</evidence>
<evidence type="ECO:0000313" key="19">
    <source>
        <dbReference type="Proteomes" id="UP000266743"/>
    </source>
</evidence>
<evidence type="ECO:0000256" key="15">
    <source>
        <dbReference type="ARBA" id="ARBA00023264"/>
    </source>
</evidence>
<keyword evidence="15 16" id="KW-1208">Phospholipid metabolism</keyword>
<reference evidence="18 19" key="1">
    <citation type="submission" date="2018-09" db="EMBL/GenBank/DDBJ databases">
        <title>whole genome sequence of T. equiperdum IVM-t1 strain.</title>
        <authorList>
            <person name="Suganuma K."/>
        </authorList>
    </citation>
    <scope>NUCLEOTIDE SEQUENCE [LARGE SCALE GENOMIC DNA]</scope>
    <source>
        <strain evidence="18 19">IVM-t1</strain>
    </source>
</reference>
<evidence type="ECO:0000313" key="18">
    <source>
        <dbReference type="EMBL" id="RHW71346.1"/>
    </source>
</evidence>